<dbReference type="Pfam" id="PF02086">
    <property type="entry name" value="MethyltransfD12"/>
    <property type="match status" value="1"/>
</dbReference>
<evidence type="ECO:0000256" key="6">
    <source>
        <dbReference type="ARBA" id="ARBA00047942"/>
    </source>
</evidence>
<comment type="catalytic activity">
    <reaction evidence="6 8">
        <text>a 2'-deoxyadenosine in DNA + S-adenosyl-L-methionine = an N(6)-methyl-2'-deoxyadenosine in DNA + S-adenosyl-L-homocysteine + H(+)</text>
        <dbReference type="Rhea" id="RHEA:15197"/>
        <dbReference type="Rhea" id="RHEA-COMP:12418"/>
        <dbReference type="Rhea" id="RHEA-COMP:12419"/>
        <dbReference type="ChEBI" id="CHEBI:15378"/>
        <dbReference type="ChEBI" id="CHEBI:57856"/>
        <dbReference type="ChEBI" id="CHEBI:59789"/>
        <dbReference type="ChEBI" id="CHEBI:90615"/>
        <dbReference type="ChEBI" id="CHEBI:90616"/>
        <dbReference type="EC" id="2.1.1.72"/>
    </reaction>
</comment>
<dbReference type="PANTHER" id="PTHR30481:SF3">
    <property type="entry name" value="DNA ADENINE METHYLASE"/>
    <property type="match status" value="1"/>
</dbReference>
<dbReference type="NCBIfam" id="TIGR00571">
    <property type="entry name" value="dam"/>
    <property type="match status" value="1"/>
</dbReference>
<keyword evidence="3 8" id="KW-0489">Methyltransferase</keyword>
<comment type="similarity">
    <text evidence="1 8">Belongs to the N(4)/N(6)-methyltransferase family.</text>
</comment>
<proteinExistence type="inferred from homology"/>
<dbReference type="SUPFAM" id="SSF53335">
    <property type="entry name" value="S-adenosyl-L-methionine-dependent methyltransferases"/>
    <property type="match status" value="1"/>
</dbReference>
<dbReference type="GO" id="GO:1904047">
    <property type="term" value="F:S-adenosyl-L-methionine binding"/>
    <property type="evidence" value="ECO:0007669"/>
    <property type="project" value="TreeGrafter"/>
</dbReference>
<evidence type="ECO:0000256" key="4">
    <source>
        <dbReference type="ARBA" id="ARBA00022679"/>
    </source>
</evidence>
<dbReference type="GO" id="GO:0006298">
    <property type="term" value="P:mismatch repair"/>
    <property type="evidence" value="ECO:0007669"/>
    <property type="project" value="TreeGrafter"/>
</dbReference>
<evidence type="ECO:0000256" key="3">
    <source>
        <dbReference type="ARBA" id="ARBA00022603"/>
    </source>
</evidence>
<feature type="binding site" evidence="7">
    <location>
        <position position="12"/>
    </location>
    <ligand>
        <name>S-adenosyl-L-methionine</name>
        <dbReference type="ChEBI" id="CHEBI:59789"/>
    </ligand>
</feature>
<dbReference type="Gene3D" id="1.10.1020.10">
    <property type="entry name" value="Adenine-specific Methyltransferase, Domain 2"/>
    <property type="match status" value="1"/>
</dbReference>
<evidence type="ECO:0000313" key="10">
    <source>
        <dbReference type="Proteomes" id="UP001236239"/>
    </source>
</evidence>
<comment type="caution">
    <text evidence="9">The sequence shown here is derived from an EMBL/GenBank/DDBJ whole genome shotgun (WGS) entry which is preliminary data.</text>
</comment>
<dbReference type="InterPro" id="IPR012263">
    <property type="entry name" value="M_m6A_EcoRV"/>
</dbReference>
<dbReference type="PRINTS" id="PR00505">
    <property type="entry name" value="D12N6MTFRASE"/>
</dbReference>
<dbReference type="GO" id="GO:0032259">
    <property type="term" value="P:methylation"/>
    <property type="evidence" value="ECO:0007669"/>
    <property type="project" value="UniProtKB-KW"/>
</dbReference>
<dbReference type="InterPro" id="IPR023095">
    <property type="entry name" value="Ade_MeTrfase_dom_2"/>
</dbReference>
<evidence type="ECO:0000256" key="7">
    <source>
        <dbReference type="PIRSR" id="PIRSR000398-1"/>
    </source>
</evidence>
<dbReference type="Gene3D" id="3.40.50.150">
    <property type="entry name" value="Vaccinia Virus protein VP39"/>
    <property type="match status" value="1"/>
</dbReference>
<dbReference type="AlphaFoldDB" id="A0AAJ6N9L4"/>
<dbReference type="RefSeq" id="WP_306374144.1">
    <property type="nucleotide sequence ID" value="NZ_JASAYK010000003.1"/>
</dbReference>
<evidence type="ECO:0000256" key="2">
    <source>
        <dbReference type="ARBA" id="ARBA00011900"/>
    </source>
</evidence>
<dbReference type="PROSITE" id="PS00092">
    <property type="entry name" value="N6_MTASE"/>
    <property type="match status" value="1"/>
</dbReference>
<dbReference type="Proteomes" id="UP001236239">
    <property type="component" value="Unassembled WGS sequence"/>
</dbReference>
<dbReference type="GO" id="GO:0043565">
    <property type="term" value="F:sequence-specific DNA binding"/>
    <property type="evidence" value="ECO:0007669"/>
    <property type="project" value="TreeGrafter"/>
</dbReference>
<evidence type="ECO:0000256" key="8">
    <source>
        <dbReference type="RuleBase" id="RU361257"/>
    </source>
</evidence>
<evidence type="ECO:0000313" key="9">
    <source>
        <dbReference type="EMBL" id="MDP8172671.1"/>
    </source>
</evidence>
<feature type="binding site" evidence="7">
    <location>
        <position position="56"/>
    </location>
    <ligand>
        <name>S-adenosyl-L-methionine</name>
        <dbReference type="ChEBI" id="CHEBI:59789"/>
    </ligand>
</feature>
<dbReference type="InterPro" id="IPR029063">
    <property type="entry name" value="SAM-dependent_MTases_sf"/>
</dbReference>
<feature type="binding site" evidence="7">
    <location>
        <position position="16"/>
    </location>
    <ligand>
        <name>S-adenosyl-L-methionine</name>
        <dbReference type="ChEBI" id="CHEBI:59789"/>
    </ligand>
</feature>
<evidence type="ECO:0000256" key="5">
    <source>
        <dbReference type="ARBA" id="ARBA00022691"/>
    </source>
</evidence>
<dbReference type="PIRSF" id="PIRSF000398">
    <property type="entry name" value="M_m6A_EcoRV"/>
    <property type="match status" value="1"/>
</dbReference>
<gene>
    <name evidence="9" type="ORF">QJU93_04805</name>
</gene>
<organism evidence="9 10">
    <name type="scientific">Phocoenobacter skyensis</name>
    <dbReference type="NCBI Taxonomy" id="97481"/>
    <lineage>
        <taxon>Bacteria</taxon>
        <taxon>Pseudomonadati</taxon>
        <taxon>Pseudomonadota</taxon>
        <taxon>Gammaproteobacteria</taxon>
        <taxon>Pasteurellales</taxon>
        <taxon>Pasteurellaceae</taxon>
        <taxon>Phocoenobacter</taxon>
    </lineage>
</organism>
<dbReference type="EC" id="2.1.1.72" evidence="2 8"/>
<dbReference type="GO" id="GO:0009307">
    <property type="term" value="P:DNA restriction-modification system"/>
    <property type="evidence" value="ECO:0007669"/>
    <property type="project" value="InterPro"/>
</dbReference>
<sequence length="276" mass="32576">MNVEKRRPFLKWAGGKYRLVPEIRKHLPEGKCLVEPFVGAGAVFLNTDYDRYILADINPDLINLFNTVKNDVEHYITEVENIFSHKNANSKSFYYDVRTEFNDSSDTFRRSVLFLYLNRFGFNGLCRYNKKHKYNVPFGHYTRHYFPEKELYFFAQKAQKAEFLCADFKHTFDYLQQRKDDYIIYCDPPYAPLIQDSNFTHYSGGGFDLEQQQKLAKSAIQLARKNIPVLISNHDTPFTREIYSDAELFTFPVQRFIGQNPKSRVKVNELFALFNL</sequence>
<name>A0AAJ6N9L4_9PAST</name>
<evidence type="ECO:0000256" key="1">
    <source>
        <dbReference type="ARBA" id="ARBA00006594"/>
    </source>
</evidence>
<keyword evidence="5 8" id="KW-0949">S-adenosyl-L-methionine</keyword>
<dbReference type="GO" id="GO:0009007">
    <property type="term" value="F:site-specific DNA-methyltransferase (adenine-specific) activity"/>
    <property type="evidence" value="ECO:0007669"/>
    <property type="project" value="UniProtKB-UniRule"/>
</dbReference>
<reference evidence="9" key="1">
    <citation type="journal article" date="2023" name="Front. Microbiol.">
        <title>Phylogeography and host specificity of Pasteurellaceae pathogenic to sea-farmed fish in the north-east Atlantic.</title>
        <authorList>
            <person name="Gulla S."/>
            <person name="Colquhoun D.J."/>
            <person name="Olsen A.B."/>
            <person name="Spilsberg B."/>
            <person name="Lagesen K."/>
            <person name="Aakesson C.P."/>
            <person name="Strom S."/>
            <person name="Manji F."/>
            <person name="Birkbeck T.H."/>
            <person name="Nilsen H.K."/>
        </authorList>
    </citation>
    <scope>NUCLEOTIDE SEQUENCE</scope>
    <source>
        <strain evidence="9">TW16_20</strain>
    </source>
</reference>
<keyword evidence="4 8" id="KW-0808">Transferase</keyword>
<feature type="binding site" evidence="7">
    <location>
        <position position="187"/>
    </location>
    <ligand>
        <name>S-adenosyl-L-methionine</name>
        <dbReference type="ChEBI" id="CHEBI:59789"/>
    </ligand>
</feature>
<protein>
    <recommendedName>
        <fullName evidence="2 8">Site-specific DNA-methyltransferase (adenine-specific)</fullName>
        <ecNumber evidence="2 8">2.1.1.72</ecNumber>
    </recommendedName>
</protein>
<dbReference type="InterPro" id="IPR002052">
    <property type="entry name" value="DNA_methylase_N6_adenine_CS"/>
</dbReference>
<dbReference type="InterPro" id="IPR012327">
    <property type="entry name" value="MeTrfase_D12"/>
</dbReference>
<accession>A0AAJ6N9L4</accession>
<dbReference type="PANTHER" id="PTHR30481">
    <property type="entry name" value="DNA ADENINE METHYLASE"/>
    <property type="match status" value="1"/>
</dbReference>
<dbReference type="EMBL" id="JASAYQ010000006">
    <property type="protein sequence ID" value="MDP8172671.1"/>
    <property type="molecule type" value="Genomic_DNA"/>
</dbReference>